<dbReference type="Pfam" id="PF11374">
    <property type="entry name" value="DUF3176"/>
    <property type="match status" value="1"/>
</dbReference>
<dbReference type="Proteomes" id="UP001243330">
    <property type="component" value="Unassembled WGS sequence"/>
</dbReference>
<evidence type="ECO:0000256" key="2">
    <source>
        <dbReference type="SAM" id="Phobius"/>
    </source>
</evidence>
<keyword evidence="2" id="KW-0812">Transmembrane</keyword>
<keyword evidence="4" id="KW-1185">Reference proteome</keyword>
<dbReference type="AlphaFoldDB" id="A0AAD9B180"/>
<keyword evidence="2" id="KW-0472">Membrane</keyword>
<comment type="caution">
    <text evidence="3">The sequence shown here is derived from an EMBL/GenBank/DDBJ whole genome shotgun (WGS) entry which is preliminary data.</text>
</comment>
<feature type="region of interest" description="Disordered" evidence="1">
    <location>
        <begin position="48"/>
        <end position="70"/>
    </location>
</feature>
<sequence length="622" mass="68836">MELQHISNPGLRRIRRKPVPSLPSPISEESNPIDIAYEPLLDTRDEDVDNSTGLLNSDRQDGKGALLGDNAAHESDYSSLKSAPKTDWTPVSIRPEKEQVPWTIPAEKIFNGWWLEIFCCWLSIASLAALVVLLYGFNDQPLPDWPSGITVNTAVAFISTVARSAFTVPVAEGLSQCKWNWFKKKPRELRDFDLFDSASRGPWGSLSLTFRTKGWLIGILSATLLISAIATSTLTQSAITYPERNITGTTQAQAAAYILETFVQKIGGVGLLMEVTQPFCPLSDCTWPRFSTLAVCHSMTDVTDRLKVVNNEDSTISMTLPNGVNMTAKSNTTQRAIVQSKEPISDYNHDILLSSIFNYSIIYWDATKAPLAADVVLHWCVNTYDAKMLDNKLEMSKTRSHTQCKKSLEANATDVIELRSPAENQIRYVMDRATESNITAALNDAVTGDGVPTNHATTGSDRLLHAIAETELLYSSGQVNANAQNQQNAWLTAIEGMARNIEIGLLNFLLEEGGVFAEGTAWAKQTYIKVRWEWLTFLAVQICLSVVILVMVIWETATADVDIIKSSTLPALFAINSEELANIEHRFEEGEPLVEKGHQQVVPRGIGGQLYKTGGKWILRSR</sequence>
<proteinExistence type="predicted"/>
<dbReference type="PANTHER" id="PTHR35394">
    <property type="entry name" value="DUF3176 DOMAIN-CONTAINING PROTEIN"/>
    <property type="match status" value="1"/>
</dbReference>
<evidence type="ECO:0000256" key="1">
    <source>
        <dbReference type="SAM" id="MobiDB-lite"/>
    </source>
</evidence>
<evidence type="ECO:0000313" key="4">
    <source>
        <dbReference type="Proteomes" id="UP001243330"/>
    </source>
</evidence>
<dbReference type="InterPro" id="IPR021514">
    <property type="entry name" value="DUF3176"/>
</dbReference>
<feature type="region of interest" description="Disordered" evidence="1">
    <location>
        <begin position="1"/>
        <end position="33"/>
    </location>
</feature>
<dbReference type="PANTHER" id="PTHR35394:SF5">
    <property type="entry name" value="DUF3176 DOMAIN-CONTAINING PROTEIN"/>
    <property type="match status" value="1"/>
</dbReference>
<accession>A0AAD9B180</accession>
<feature type="transmembrane region" description="Helical" evidence="2">
    <location>
        <begin position="215"/>
        <end position="234"/>
    </location>
</feature>
<protein>
    <submittedName>
        <fullName evidence="3">Uncharacterized protein</fullName>
    </submittedName>
</protein>
<name>A0AAD9B180_9PEZI</name>
<reference evidence="3" key="1">
    <citation type="submission" date="2023-01" db="EMBL/GenBank/DDBJ databases">
        <title>Colletotrichum chrysophilum M932 genome sequence.</title>
        <authorList>
            <person name="Baroncelli R."/>
        </authorList>
    </citation>
    <scope>NUCLEOTIDE SEQUENCE</scope>
    <source>
        <strain evidence="3">M932</strain>
    </source>
</reference>
<feature type="transmembrane region" description="Helical" evidence="2">
    <location>
        <begin position="534"/>
        <end position="554"/>
    </location>
</feature>
<evidence type="ECO:0000313" key="3">
    <source>
        <dbReference type="EMBL" id="KAK1857060.1"/>
    </source>
</evidence>
<feature type="transmembrane region" description="Helical" evidence="2">
    <location>
        <begin position="113"/>
        <end position="137"/>
    </location>
</feature>
<dbReference type="EMBL" id="JAQOWY010000003">
    <property type="protein sequence ID" value="KAK1857060.1"/>
    <property type="molecule type" value="Genomic_DNA"/>
</dbReference>
<gene>
    <name evidence="3" type="ORF">CCHR01_00403</name>
</gene>
<keyword evidence="2" id="KW-1133">Transmembrane helix</keyword>
<organism evidence="3 4">
    <name type="scientific">Colletotrichum chrysophilum</name>
    <dbReference type="NCBI Taxonomy" id="1836956"/>
    <lineage>
        <taxon>Eukaryota</taxon>
        <taxon>Fungi</taxon>
        <taxon>Dikarya</taxon>
        <taxon>Ascomycota</taxon>
        <taxon>Pezizomycotina</taxon>
        <taxon>Sordariomycetes</taxon>
        <taxon>Hypocreomycetidae</taxon>
        <taxon>Glomerellales</taxon>
        <taxon>Glomerellaceae</taxon>
        <taxon>Colletotrichum</taxon>
        <taxon>Colletotrichum gloeosporioides species complex</taxon>
    </lineage>
</organism>